<organism evidence="5 6">
    <name type="scientific">Mycena albidolilacea</name>
    <dbReference type="NCBI Taxonomy" id="1033008"/>
    <lineage>
        <taxon>Eukaryota</taxon>
        <taxon>Fungi</taxon>
        <taxon>Dikarya</taxon>
        <taxon>Basidiomycota</taxon>
        <taxon>Agaricomycotina</taxon>
        <taxon>Agaricomycetes</taxon>
        <taxon>Agaricomycetidae</taxon>
        <taxon>Agaricales</taxon>
        <taxon>Marasmiineae</taxon>
        <taxon>Mycenaceae</taxon>
        <taxon>Mycena</taxon>
    </lineage>
</organism>
<dbReference type="InterPro" id="IPR008521">
    <property type="entry name" value="Mg_trans_NIPA"/>
</dbReference>
<dbReference type="EMBL" id="JARIHO010000048">
    <property type="protein sequence ID" value="KAJ7323014.1"/>
    <property type="molecule type" value="Genomic_DNA"/>
</dbReference>
<dbReference type="AlphaFoldDB" id="A0AAD6ZIG3"/>
<evidence type="ECO:0000313" key="6">
    <source>
        <dbReference type="Proteomes" id="UP001218218"/>
    </source>
</evidence>
<keyword evidence="3" id="KW-1133">Transmembrane helix</keyword>
<protein>
    <submittedName>
        <fullName evidence="5">Uncharacterized protein</fullName>
    </submittedName>
</protein>
<sequence length="217" mass="23128">MYISITSIVGSVSLMFVKGFSLAGKLTFAGKNQFIYPRTYIFGLVSVGPSTMGVGMRARSPQLALPRVNPFGGAEPLSAGGDRGGVGPGLQSLLEGGSVLRRERYRGSKHPPHTRPPARFRRRCVASGLIPPHLRLCRAPGLNSPSARTHGFDAAQITAVDSSRPPRGRSARSGMGLARAASPCTLPAARHGVTSFSASLPEGKIYVLNQKYERAWM</sequence>
<evidence type="ECO:0000256" key="3">
    <source>
        <dbReference type="ARBA" id="ARBA00022989"/>
    </source>
</evidence>
<comment type="caution">
    <text evidence="5">The sequence shown here is derived from an EMBL/GenBank/DDBJ whole genome shotgun (WGS) entry which is preliminary data.</text>
</comment>
<gene>
    <name evidence="5" type="ORF">DFH08DRAFT_941725</name>
</gene>
<accession>A0AAD6ZIG3</accession>
<keyword evidence="4" id="KW-0472">Membrane</keyword>
<evidence type="ECO:0000256" key="1">
    <source>
        <dbReference type="ARBA" id="ARBA00004141"/>
    </source>
</evidence>
<dbReference type="GO" id="GO:0016020">
    <property type="term" value="C:membrane"/>
    <property type="evidence" value="ECO:0007669"/>
    <property type="project" value="UniProtKB-SubCell"/>
</dbReference>
<keyword evidence="6" id="KW-1185">Reference proteome</keyword>
<name>A0AAD6ZIG3_9AGAR</name>
<dbReference type="Proteomes" id="UP001218218">
    <property type="component" value="Unassembled WGS sequence"/>
</dbReference>
<reference evidence="5" key="1">
    <citation type="submission" date="2023-03" db="EMBL/GenBank/DDBJ databases">
        <title>Massive genome expansion in bonnet fungi (Mycena s.s.) driven by repeated elements and novel gene families across ecological guilds.</title>
        <authorList>
            <consortium name="Lawrence Berkeley National Laboratory"/>
            <person name="Harder C.B."/>
            <person name="Miyauchi S."/>
            <person name="Viragh M."/>
            <person name="Kuo A."/>
            <person name="Thoen E."/>
            <person name="Andreopoulos B."/>
            <person name="Lu D."/>
            <person name="Skrede I."/>
            <person name="Drula E."/>
            <person name="Henrissat B."/>
            <person name="Morin E."/>
            <person name="Kohler A."/>
            <person name="Barry K."/>
            <person name="LaButti K."/>
            <person name="Morin E."/>
            <person name="Salamov A."/>
            <person name="Lipzen A."/>
            <person name="Mereny Z."/>
            <person name="Hegedus B."/>
            <person name="Baldrian P."/>
            <person name="Stursova M."/>
            <person name="Weitz H."/>
            <person name="Taylor A."/>
            <person name="Grigoriev I.V."/>
            <person name="Nagy L.G."/>
            <person name="Martin F."/>
            <person name="Kauserud H."/>
        </authorList>
    </citation>
    <scope>NUCLEOTIDE SEQUENCE</scope>
    <source>
        <strain evidence="5">CBHHK002</strain>
    </source>
</reference>
<evidence type="ECO:0000313" key="5">
    <source>
        <dbReference type="EMBL" id="KAJ7323014.1"/>
    </source>
</evidence>
<proteinExistence type="predicted"/>
<comment type="subcellular location">
    <subcellularLocation>
        <location evidence="1">Membrane</location>
        <topology evidence="1">Multi-pass membrane protein</topology>
    </subcellularLocation>
</comment>
<keyword evidence="2" id="KW-0812">Transmembrane</keyword>
<dbReference type="GO" id="GO:0015095">
    <property type="term" value="F:magnesium ion transmembrane transporter activity"/>
    <property type="evidence" value="ECO:0007669"/>
    <property type="project" value="InterPro"/>
</dbReference>
<evidence type="ECO:0000256" key="2">
    <source>
        <dbReference type="ARBA" id="ARBA00022692"/>
    </source>
</evidence>
<dbReference type="Pfam" id="PF05653">
    <property type="entry name" value="Mg_trans_NIPA"/>
    <property type="match status" value="1"/>
</dbReference>
<evidence type="ECO:0000256" key="4">
    <source>
        <dbReference type="ARBA" id="ARBA00023136"/>
    </source>
</evidence>